<organism evidence="1">
    <name type="scientific">bioreactor metagenome</name>
    <dbReference type="NCBI Taxonomy" id="1076179"/>
    <lineage>
        <taxon>unclassified sequences</taxon>
        <taxon>metagenomes</taxon>
        <taxon>ecological metagenomes</taxon>
    </lineage>
</organism>
<comment type="caution">
    <text evidence="1">The sequence shown here is derived from an EMBL/GenBank/DDBJ whole genome shotgun (WGS) entry which is preliminary data.</text>
</comment>
<dbReference type="AlphaFoldDB" id="A0A645FD02"/>
<protein>
    <submittedName>
        <fullName evidence="1">Uncharacterized protein</fullName>
    </submittedName>
</protein>
<gene>
    <name evidence="1" type="ORF">SDC9_159580</name>
</gene>
<accession>A0A645FD02</accession>
<sequence length="66" mass="7731">MCINRSNYNIRCNNINIIKITFDNNIITSIRYDVAYLYTFLCIYSDFSVNTGYNNTIQLGISLYNN</sequence>
<evidence type="ECO:0000313" key="1">
    <source>
        <dbReference type="EMBL" id="MPN12265.1"/>
    </source>
</evidence>
<dbReference type="EMBL" id="VSSQ01058579">
    <property type="protein sequence ID" value="MPN12265.1"/>
    <property type="molecule type" value="Genomic_DNA"/>
</dbReference>
<reference evidence="1" key="1">
    <citation type="submission" date="2019-08" db="EMBL/GenBank/DDBJ databases">
        <authorList>
            <person name="Kucharzyk K."/>
            <person name="Murdoch R.W."/>
            <person name="Higgins S."/>
            <person name="Loffler F."/>
        </authorList>
    </citation>
    <scope>NUCLEOTIDE SEQUENCE</scope>
</reference>
<proteinExistence type="predicted"/>
<name>A0A645FD02_9ZZZZ</name>